<evidence type="ECO:0000256" key="1">
    <source>
        <dbReference type="ARBA" id="ARBA00007401"/>
    </source>
</evidence>
<dbReference type="Gene3D" id="3.20.20.80">
    <property type="entry name" value="Glycosidases"/>
    <property type="match status" value="1"/>
</dbReference>
<keyword evidence="3" id="KW-0326">Glycosidase</keyword>
<dbReference type="Pfam" id="PF00703">
    <property type="entry name" value="Glyco_hydro_2"/>
    <property type="match status" value="1"/>
</dbReference>
<dbReference type="PRINTS" id="PR00132">
    <property type="entry name" value="GLHYDRLASE2"/>
</dbReference>
<evidence type="ECO:0000313" key="10">
    <source>
        <dbReference type="EMBL" id="MEA5426707.1"/>
    </source>
</evidence>
<dbReference type="InterPro" id="IPR017853">
    <property type="entry name" value="GH"/>
</dbReference>
<dbReference type="Pfam" id="PF02836">
    <property type="entry name" value="Glyco_hydro_2_C"/>
    <property type="match status" value="1"/>
</dbReference>
<keyword evidence="2" id="KW-0378">Hydrolase</keyword>
<dbReference type="Proteomes" id="UP001302222">
    <property type="component" value="Unassembled WGS sequence"/>
</dbReference>
<feature type="chain" id="PRO_5045097304" evidence="4">
    <location>
        <begin position="24"/>
        <end position="1172"/>
    </location>
</feature>
<evidence type="ECO:0000313" key="11">
    <source>
        <dbReference type="Proteomes" id="UP001302222"/>
    </source>
</evidence>
<dbReference type="SUPFAM" id="SSF51445">
    <property type="entry name" value="(Trans)glycosidases"/>
    <property type="match status" value="1"/>
</dbReference>
<keyword evidence="4" id="KW-0732">Signal</keyword>
<dbReference type="Gene3D" id="2.60.40.10">
    <property type="entry name" value="Immunoglobulins"/>
    <property type="match status" value="2"/>
</dbReference>
<proteinExistence type="inferred from homology"/>
<dbReference type="EMBL" id="JAYGIM010000006">
    <property type="protein sequence ID" value="MEA5426707.1"/>
    <property type="molecule type" value="Genomic_DNA"/>
</dbReference>
<evidence type="ECO:0000259" key="6">
    <source>
        <dbReference type="Pfam" id="PF02836"/>
    </source>
</evidence>
<dbReference type="InterPro" id="IPR036156">
    <property type="entry name" value="Beta-gal/glucu_dom_sf"/>
</dbReference>
<feature type="domain" description="Malectin" evidence="7">
    <location>
        <begin position="718"/>
        <end position="883"/>
    </location>
</feature>
<sequence>MKRCFYNLFCLTFLLLNSTQLKAQTLLRKDISLNNNWFTTAKDSLDNFSSFETSTFSVKNWKKVNVPHNWDQYEGYRRMLHGNKHGYAWYRKTFKVQELNKGKRFFLYFEGVSSYATVWLNGKKVGTHAGGRTTFTLDVTDVILSQNQDNTLAVRADHPANIQDLPWVCGGCSPERGFSEGSQPMGIFRPVHLVITNEVRIQPFGIHIWNDSTASEKSALLHLSTEIKNYSNKLKSLTILNELFDKNGQKVSEISSKITLASNTVANINQQFPEIKHPILWSIENPYLYQVHTKIIENGNLIDEIKTDYGIRTISWPIGKKGAKQFLLNGKPVFINGIAEYEHLIGNSHTFSKEQIHARVQQIKAAGFNAFRDAHQPHNLHYQQYWDESGILWWPQMAAHVWYDTPAFRENFKTLLKDWIKERRNSPSIVLWGLENESTLPEDFAKECTALIRQLDPTASSQRKVTTCNGGKGTDWDVPQNWTGTYGGDPNLYGEDVERQVLIGEYGAWRTIDLHKNQGFSEDKMTNLMEMKVRLAEAAKDKTTGHFFWLFNSHDNPGRVQGGEGLREIDRVGPVNYKGLLTPWEEPLDVFYMFRANYASKEKEPMVYISSHTWADRWTKTGKKDSIVVYSNTDEVELFNDVNHVSLGKRKRNGIGTHFQWDGVDIQYNVLYAVAYVNGKAVAKDYIVLNHLPKAPHFQSLYSIKSEVVSAKKDYQYLYRVNCGGNKYIDHEGNTWLADQNKTEKNTWGSSSWADDFKGMPSFFASQRKTNDPIAGTKDWQLFQTFRYGREKLKYHFNVPDGEYLVELYFTEPWLGTGGGMNCTAWRLFDVAVNEQTILKNVDIWKEAGHDGALKKTVKVKIRGGQLVISFPNVKAGQALISAIAIVSLDKRLSTVSLNSGLIQVKEANTDTKMQYWLDTGDKVYSDDDAKFVSLPSNLYSATYLQFAKNENTEKLTFTATENIDVYIAIPTSVINKPNWLVNFEETGTFIESTYQNNTAYKVLRKRLSVGKELTLGKNPENSAHYLLMINQSSTIEPAYDLKTVKSYKAIEGKLLGNAVKEILMEKERVSFKKPSGDVLEWTISVGVADTYSLTIKYHNPLDKILQARLAIVATNGTVIKKGDLISFPPSKKGKWSYHNTSTGTMINAGTYQIKLIGEDAENLTLDAIDVQ</sequence>
<dbReference type="InterPro" id="IPR054593">
    <property type="entry name" value="Beta-mannosidase-like_N2"/>
</dbReference>
<evidence type="ECO:0000259" key="8">
    <source>
        <dbReference type="Pfam" id="PF16355"/>
    </source>
</evidence>
<accession>A0ABU5SHL6</accession>
<dbReference type="InterPro" id="IPR006103">
    <property type="entry name" value="Glyco_hydro_2_cat"/>
</dbReference>
<dbReference type="InterPro" id="IPR051913">
    <property type="entry name" value="GH2_Domain-Containing"/>
</dbReference>
<comment type="similarity">
    <text evidence="1">Belongs to the glycosyl hydrolase 2 family.</text>
</comment>
<feature type="signal peptide" evidence="4">
    <location>
        <begin position="1"/>
        <end position="23"/>
    </location>
</feature>
<dbReference type="RefSeq" id="WP_323258098.1">
    <property type="nucleotide sequence ID" value="NZ_JAYGIM010000006.1"/>
</dbReference>
<feature type="domain" description="Glycoside hydrolase family 2 immunoglobulin-like beta-sandwich" evidence="5">
    <location>
        <begin position="209"/>
        <end position="312"/>
    </location>
</feature>
<evidence type="ECO:0000259" key="9">
    <source>
        <dbReference type="Pfam" id="PF22666"/>
    </source>
</evidence>
<gene>
    <name evidence="10" type="ORF">VB798_09000</name>
</gene>
<dbReference type="SUPFAM" id="SSF49785">
    <property type="entry name" value="Galactose-binding domain-like"/>
    <property type="match status" value="2"/>
</dbReference>
<dbReference type="SUPFAM" id="SSF49303">
    <property type="entry name" value="beta-Galactosidase/glucuronidase domain"/>
    <property type="match status" value="1"/>
</dbReference>
<dbReference type="InterPro" id="IPR032311">
    <property type="entry name" value="DUF4982"/>
</dbReference>
<dbReference type="Pfam" id="PF11721">
    <property type="entry name" value="Malectin"/>
    <property type="match status" value="1"/>
</dbReference>
<dbReference type="InterPro" id="IPR021720">
    <property type="entry name" value="Malectin_dom"/>
</dbReference>
<dbReference type="InterPro" id="IPR006101">
    <property type="entry name" value="Glyco_hydro_2"/>
</dbReference>
<keyword evidence="11" id="KW-1185">Reference proteome</keyword>
<dbReference type="Pfam" id="PF22666">
    <property type="entry name" value="Glyco_hydro_2_N2"/>
    <property type="match status" value="1"/>
</dbReference>
<evidence type="ECO:0000256" key="2">
    <source>
        <dbReference type="ARBA" id="ARBA00022801"/>
    </source>
</evidence>
<organism evidence="10 11">
    <name type="scientific">Arcicella lustrica</name>
    <dbReference type="NCBI Taxonomy" id="2984196"/>
    <lineage>
        <taxon>Bacteria</taxon>
        <taxon>Pseudomonadati</taxon>
        <taxon>Bacteroidota</taxon>
        <taxon>Cytophagia</taxon>
        <taxon>Cytophagales</taxon>
        <taxon>Flectobacillaceae</taxon>
        <taxon>Arcicella</taxon>
    </lineage>
</organism>
<dbReference type="PANTHER" id="PTHR42732">
    <property type="entry name" value="BETA-GALACTOSIDASE"/>
    <property type="match status" value="1"/>
</dbReference>
<dbReference type="Pfam" id="PF16355">
    <property type="entry name" value="DUF4982"/>
    <property type="match status" value="1"/>
</dbReference>
<comment type="caution">
    <text evidence="10">The sequence shown here is derived from an EMBL/GenBank/DDBJ whole genome shotgun (WGS) entry which is preliminary data.</text>
</comment>
<dbReference type="Gene3D" id="2.60.120.430">
    <property type="entry name" value="Galactose-binding lectin"/>
    <property type="match status" value="1"/>
</dbReference>
<protein>
    <submittedName>
        <fullName evidence="10">Malectin domain-containing carbohydrate-binding protein</fullName>
    </submittedName>
</protein>
<evidence type="ECO:0000256" key="4">
    <source>
        <dbReference type="SAM" id="SignalP"/>
    </source>
</evidence>
<evidence type="ECO:0000259" key="5">
    <source>
        <dbReference type="Pfam" id="PF00703"/>
    </source>
</evidence>
<dbReference type="InterPro" id="IPR006102">
    <property type="entry name" value="Ig-like_GH2"/>
</dbReference>
<feature type="domain" description="DUF4982" evidence="8">
    <location>
        <begin position="622"/>
        <end position="683"/>
    </location>
</feature>
<feature type="domain" description="Glycoside hydrolase family 2 catalytic" evidence="6">
    <location>
        <begin position="324"/>
        <end position="458"/>
    </location>
</feature>
<dbReference type="InterPro" id="IPR013783">
    <property type="entry name" value="Ig-like_fold"/>
</dbReference>
<name>A0ABU5SHL6_9BACT</name>
<dbReference type="Gene3D" id="2.60.120.260">
    <property type="entry name" value="Galactose-binding domain-like"/>
    <property type="match status" value="2"/>
</dbReference>
<evidence type="ECO:0000256" key="3">
    <source>
        <dbReference type="ARBA" id="ARBA00023295"/>
    </source>
</evidence>
<evidence type="ECO:0000259" key="7">
    <source>
        <dbReference type="Pfam" id="PF11721"/>
    </source>
</evidence>
<dbReference type="PANTHER" id="PTHR42732:SF1">
    <property type="entry name" value="BETA-MANNOSIDASE"/>
    <property type="match status" value="1"/>
</dbReference>
<dbReference type="InterPro" id="IPR008979">
    <property type="entry name" value="Galactose-bd-like_sf"/>
</dbReference>
<reference evidence="10 11" key="1">
    <citation type="submission" date="2023-12" db="EMBL/GenBank/DDBJ databases">
        <title>Novel species of the genus Arcicella isolated from rivers.</title>
        <authorList>
            <person name="Lu H."/>
        </authorList>
    </citation>
    <scope>NUCLEOTIDE SEQUENCE [LARGE SCALE GENOMIC DNA]</scope>
    <source>
        <strain evidence="10 11">DC25W</strain>
    </source>
</reference>
<feature type="domain" description="Beta-mannosidase-like galactose-binding" evidence="9">
    <location>
        <begin position="89"/>
        <end position="161"/>
    </location>
</feature>